<keyword evidence="2 8" id="KW-0349">Heme</keyword>
<dbReference type="GO" id="GO:0042597">
    <property type="term" value="C:periplasmic space"/>
    <property type="evidence" value="ECO:0007669"/>
    <property type="project" value="UniProtKB-SubCell"/>
</dbReference>
<dbReference type="GO" id="GO:0009055">
    <property type="term" value="F:electron transfer activity"/>
    <property type="evidence" value="ECO:0007669"/>
    <property type="project" value="InterPro"/>
</dbReference>
<reference evidence="10 11" key="1">
    <citation type="submission" date="2014-07" db="EMBL/GenBank/DDBJ databases">
        <title>Methanogenic archaea and the global carbon cycle.</title>
        <authorList>
            <person name="Henriksen J.R."/>
            <person name="Luke J."/>
            <person name="Reinhart S."/>
            <person name="Benedict M.N."/>
            <person name="Youngblut N.D."/>
            <person name="Metcalf M.E."/>
            <person name="Whitaker R.J."/>
            <person name="Metcalf W.W."/>
        </authorList>
    </citation>
    <scope>NUCLEOTIDE SEQUENCE [LARGE SCALE GENOMIC DNA]</scope>
    <source>
        <strain evidence="10 11">HB-1</strain>
    </source>
</reference>
<keyword evidence="5" id="KW-0574">Periplasm</keyword>
<keyword evidence="10" id="KW-0575">Peroxidase</keyword>
<evidence type="ECO:0000256" key="4">
    <source>
        <dbReference type="ARBA" id="ARBA00022729"/>
    </source>
</evidence>
<dbReference type="EC" id="1.11.1.5" evidence="10"/>
<dbReference type="AlphaFoldDB" id="A0A0E3SB48"/>
<dbReference type="InterPro" id="IPR051395">
    <property type="entry name" value="Cytochrome_c_Peroxidase/MauG"/>
</dbReference>
<dbReference type="InterPro" id="IPR009056">
    <property type="entry name" value="Cyt_c-like_dom"/>
</dbReference>
<dbReference type="OrthoDB" id="202054at2157"/>
<evidence type="ECO:0000313" key="11">
    <source>
        <dbReference type="Proteomes" id="UP000033101"/>
    </source>
</evidence>
<dbReference type="PATRIC" id="fig|1434110.4.peg.1988"/>
<dbReference type="Gene3D" id="1.10.760.10">
    <property type="entry name" value="Cytochrome c-like domain"/>
    <property type="match status" value="2"/>
</dbReference>
<dbReference type="GO" id="GO:0020037">
    <property type="term" value="F:heme binding"/>
    <property type="evidence" value="ECO:0007669"/>
    <property type="project" value="InterPro"/>
</dbReference>
<evidence type="ECO:0000256" key="7">
    <source>
        <dbReference type="ARBA" id="ARBA00023004"/>
    </source>
</evidence>
<evidence type="ECO:0000256" key="6">
    <source>
        <dbReference type="ARBA" id="ARBA00023002"/>
    </source>
</evidence>
<keyword evidence="6 10" id="KW-0560">Oxidoreductase</keyword>
<evidence type="ECO:0000256" key="8">
    <source>
        <dbReference type="PROSITE-ProRule" id="PRU00433"/>
    </source>
</evidence>
<evidence type="ECO:0000256" key="5">
    <source>
        <dbReference type="ARBA" id="ARBA00022764"/>
    </source>
</evidence>
<dbReference type="InterPro" id="IPR036909">
    <property type="entry name" value="Cyt_c-like_dom_sf"/>
</dbReference>
<name>A0A0E3SB48_9EURY</name>
<evidence type="ECO:0000256" key="1">
    <source>
        <dbReference type="ARBA" id="ARBA00004418"/>
    </source>
</evidence>
<dbReference type="EMBL" id="CP009516">
    <property type="protein sequence ID" value="AKB78061.1"/>
    <property type="molecule type" value="Genomic_DNA"/>
</dbReference>
<evidence type="ECO:0000313" key="10">
    <source>
        <dbReference type="EMBL" id="AKB78061.1"/>
    </source>
</evidence>
<sequence length="366" mass="40537">MRIGMTTLILVSFLTALAATALAEEVQLSQKEELGKFLYFDENLSTPKGQSCASCHNPDSGFAEPHQNLPVSQGVLPKMFGNRNSPSVAYASYSPEFSYTYDDQIIYHGGQFWDGRADNLVEQAKGPFLNPLEMHNPNKVTVVQSIRISDYANLFKEVYGPDTLDNVDRAYDYTAEAIAAYESSAEVNRFTSRYDKFLAGEYTLSEEEQLGLELFDGKALCSNCHPSSGSKPVFTDFTYDNLGVPKNSDNPFYGLPKAFNPLKSAYIDLGLGGSGRAEIVEPEKEEGKMKVPTLRNIGKTAPYTHNGYFTNLEDLVHFYNTRDIESEGWPAPEVAANVNTGELGDLELNETEEKAIVAFLLTLDDE</sequence>
<gene>
    <name evidence="10" type="ORF">MSHOH_1578</name>
</gene>
<dbReference type="HOGENOM" id="CLU_034652_0_1_2"/>
<dbReference type="PROSITE" id="PS51007">
    <property type="entry name" value="CYTC"/>
    <property type="match status" value="2"/>
</dbReference>
<dbReference type="GO" id="GO:0046872">
    <property type="term" value="F:metal ion binding"/>
    <property type="evidence" value="ECO:0007669"/>
    <property type="project" value="UniProtKB-KW"/>
</dbReference>
<dbReference type="SUPFAM" id="SSF46626">
    <property type="entry name" value="Cytochrome c"/>
    <property type="match status" value="2"/>
</dbReference>
<dbReference type="GO" id="GO:0004130">
    <property type="term" value="F:cytochrome-c peroxidase activity"/>
    <property type="evidence" value="ECO:0007669"/>
    <property type="project" value="UniProtKB-EC"/>
</dbReference>
<keyword evidence="7 8" id="KW-0408">Iron</keyword>
<keyword evidence="3 8" id="KW-0479">Metal-binding</keyword>
<evidence type="ECO:0000259" key="9">
    <source>
        <dbReference type="PROSITE" id="PS51007"/>
    </source>
</evidence>
<comment type="subcellular location">
    <subcellularLocation>
        <location evidence="1">Periplasm</location>
    </subcellularLocation>
</comment>
<proteinExistence type="predicted"/>
<feature type="domain" description="Cytochrome c" evidence="9">
    <location>
        <begin position="206"/>
        <end position="364"/>
    </location>
</feature>
<dbReference type="Pfam" id="PF03150">
    <property type="entry name" value="CCP_MauG"/>
    <property type="match status" value="1"/>
</dbReference>
<accession>A0A0E3SB48</accession>
<dbReference type="InterPro" id="IPR026259">
    <property type="entry name" value="MauG/Cytc_peroxidase"/>
</dbReference>
<dbReference type="Proteomes" id="UP000033101">
    <property type="component" value="Chromosome"/>
</dbReference>
<dbReference type="PIRSF" id="PIRSF000294">
    <property type="entry name" value="Cytochrome-c_peroxidase"/>
    <property type="match status" value="1"/>
</dbReference>
<dbReference type="InterPro" id="IPR004852">
    <property type="entry name" value="Di-haem_cyt_c_peroxidsae"/>
</dbReference>
<organism evidence="10 11">
    <name type="scientific">Methanosarcina horonobensis HB-1 = JCM 15518</name>
    <dbReference type="NCBI Taxonomy" id="1434110"/>
    <lineage>
        <taxon>Archaea</taxon>
        <taxon>Methanobacteriati</taxon>
        <taxon>Methanobacteriota</taxon>
        <taxon>Stenosarchaea group</taxon>
        <taxon>Methanomicrobia</taxon>
        <taxon>Methanosarcinales</taxon>
        <taxon>Methanosarcinaceae</taxon>
        <taxon>Methanosarcina</taxon>
    </lineage>
</organism>
<feature type="domain" description="Cytochrome c" evidence="9">
    <location>
        <begin position="30"/>
        <end position="186"/>
    </location>
</feature>
<dbReference type="PANTHER" id="PTHR30600">
    <property type="entry name" value="CYTOCHROME C PEROXIDASE-RELATED"/>
    <property type="match status" value="1"/>
</dbReference>
<dbReference type="KEGG" id="mhor:MSHOH_1578"/>
<evidence type="ECO:0000256" key="2">
    <source>
        <dbReference type="ARBA" id="ARBA00022617"/>
    </source>
</evidence>
<dbReference type="FunFam" id="1.10.760.10:FF:000041">
    <property type="entry name" value="Cytochrome c peroxidase"/>
    <property type="match status" value="1"/>
</dbReference>
<keyword evidence="4" id="KW-0732">Signal</keyword>
<protein>
    <submittedName>
        <fullName evidence="10">Cytochrome c551 peroxidase</fullName>
        <ecNumber evidence="10">1.11.1.5</ecNumber>
    </submittedName>
</protein>
<keyword evidence="11" id="KW-1185">Reference proteome</keyword>
<dbReference type="PANTHER" id="PTHR30600:SF10">
    <property type="entry name" value="BLL6722 PROTEIN"/>
    <property type="match status" value="1"/>
</dbReference>
<evidence type="ECO:0000256" key="3">
    <source>
        <dbReference type="ARBA" id="ARBA00022723"/>
    </source>
</evidence>